<dbReference type="Proteomes" id="UP000481252">
    <property type="component" value="Unassembled WGS sequence"/>
</dbReference>
<reference evidence="8 9" key="1">
    <citation type="submission" date="2020-02" db="EMBL/GenBank/DDBJ databases">
        <title>Genome sequence of the type strain CGMCC 1.15528 of Mesorhizobium zhangyense.</title>
        <authorList>
            <person name="Gao J."/>
            <person name="Sun J."/>
        </authorList>
    </citation>
    <scope>NUCLEOTIDE SEQUENCE [LARGE SCALE GENOMIC DNA]</scope>
    <source>
        <strain evidence="8 9">CGMCC 1.15528</strain>
    </source>
</reference>
<evidence type="ECO:0000256" key="5">
    <source>
        <dbReference type="RuleBase" id="RU000590"/>
    </source>
</evidence>
<sequence>MHEQRMARLRERMTATGTDLVVVGPSSHLVWLAGMSPHGDERPVLLIVSKDHAGFLMPSLNADSQRPFTKLPFYTWADADGPDAALAKLLTDSGADRPGLKIALDETMRADFTLLVIDALPGAKRGFLNDTVGYLRARKDDAEYALLKMNAVLNDGAMRAGFAALKEGITELEVGQAIRDYYIANGAKPEFVSVCFGENGAFPHHHTGDRKLKRNEAVLIDIGGRKDGYPSDMTRVGIFGETPAGFDEVHGVLERAVQAAVDAAKPGVAAKEVDKAARDVITAAGYGEFFLHRTGHGLGIDIHEPPYITGTSETILEEGNVFSIEPGIYLQGKFGLRLEEIVIVRGNRAEVLSELPRSAFVVK</sequence>
<organism evidence="8 9">
    <name type="scientific">Mesorhizobium zhangyense</name>
    <dbReference type="NCBI Taxonomy" id="1776730"/>
    <lineage>
        <taxon>Bacteria</taxon>
        <taxon>Pseudomonadati</taxon>
        <taxon>Pseudomonadota</taxon>
        <taxon>Alphaproteobacteria</taxon>
        <taxon>Hyphomicrobiales</taxon>
        <taxon>Phyllobacteriaceae</taxon>
        <taxon>Mesorhizobium</taxon>
    </lineage>
</organism>
<keyword evidence="8" id="KW-0031">Aminopeptidase</keyword>
<dbReference type="InterPro" id="IPR029149">
    <property type="entry name" value="Creatin/AminoP/Spt16_N"/>
</dbReference>
<dbReference type="InterPro" id="IPR000587">
    <property type="entry name" value="Creatinase_N"/>
</dbReference>
<proteinExistence type="inferred from homology"/>
<dbReference type="PANTHER" id="PTHR46112">
    <property type="entry name" value="AMINOPEPTIDASE"/>
    <property type="match status" value="1"/>
</dbReference>
<dbReference type="Gene3D" id="3.90.230.10">
    <property type="entry name" value="Creatinase/methionine aminopeptidase superfamily"/>
    <property type="match status" value="1"/>
</dbReference>
<dbReference type="GO" id="GO:0008237">
    <property type="term" value="F:metallopeptidase activity"/>
    <property type="evidence" value="ECO:0007669"/>
    <property type="project" value="UniProtKB-KW"/>
</dbReference>
<dbReference type="AlphaFoldDB" id="A0A7C9V7B2"/>
<name>A0A7C9V7B2_9HYPH</name>
<dbReference type="InterPro" id="IPR000994">
    <property type="entry name" value="Pept_M24"/>
</dbReference>
<dbReference type="PROSITE" id="PS00491">
    <property type="entry name" value="PROLINE_PEPTIDASE"/>
    <property type="match status" value="1"/>
</dbReference>
<keyword evidence="4" id="KW-0482">Metalloprotease</keyword>
<evidence type="ECO:0000256" key="3">
    <source>
        <dbReference type="ARBA" id="ARBA00022801"/>
    </source>
</evidence>
<gene>
    <name evidence="8" type="ORF">G6N74_11030</name>
</gene>
<dbReference type="InterPro" id="IPR001131">
    <property type="entry name" value="Peptidase_M24B_aminopep-P_CS"/>
</dbReference>
<dbReference type="InterPro" id="IPR050659">
    <property type="entry name" value="Peptidase_M24B"/>
</dbReference>
<accession>A0A7C9V7B2</accession>
<feature type="domain" description="Peptidase M24" evidence="6">
    <location>
        <begin position="151"/>
        <end position="345"/>
    </location>
</feature>
<comment type="similarity">
    <text evidence="5">Belongs to the peptidase M24B family.</text>
</comment>
<dbReference type="Gene3D" id="3.40.350.10">
    <property type="entry name" value="Creatinase/prolidase N-terminal domain"/>
    <property type="match status" value="1"/>
</dbReference>
<dbReference type="Pfam" id="PF01321">
    <property type="entry name" value="Creatinase_N"/>
    <property type="match status" value="1"/>
</dbReference>
<evidence type="ECO:0000256" key="4">
    <source>
        <dbReference type="ARBA" id="ARBA00023049"/>
    </source>
</evidence>
<evidence type="ECO:0000256" key="2">
    <source>
        <dbReference type="ARBA" id="ARBA00022723"/>
    </source>
</evidence>
<dbReference type="EMBL" id="JAAKZG010000004">
    <property type="protein sequence ID" value="NGN41603.1"/>
    <property type="molecule type" value="Genomic_DNA"/>
</dbReference>
<evidence type="ECO:0000259" key="7">
    <source>
        <dbReference type="Pfam" id="PF01321"/>
    </source>
</evidence>
<dbReference type="SUPFAM" id="SSF53092">
    <property type="entry name" value="Creatinase/prolidase N-terminal domain"/>
    <property type="match status" value="1"/>
</dbReference>
<dbReference type="InterPro" id="IPR036005">
    <property type="entry name" value="Creatinase/aminopeptidase-like"/>
</dbReference>
<evidence type="ECO:0000313" key="8">
    <source>
        <dbReference type="EMBL" id="NGN41603.1"/>
    </source>
</evidence>
<dbReference type="Pfam" id="PF00557">
    <property type="entry name" value="Peptidase_M24"/>
    <property type="match status" value="1"/>
</dbReference>
<keyword evidence="3" id="KW-0378">Hydrolase</keyword>
<keyword evidence="1" id="KW-0645">Protease</keyword>
<dbReference type="GO" id="GO:0004177">
    <property type="term" value="F:aminopeptidase activity"/>
    <property type="evidence" value="ECO:0007669"/>
    <property type="project" value="UniProtKB-KW"/>
</dbReference>
<evidence type="ECO:0000259" key="6">
    <source>
        <dbReference type="Pfam" id="PF00557"/>
    </source>
</evidence>
<evidence type="ECO:0000313" key="9">
    <source>
        <dbReference type="Proteomes" id="UP000481252"/>
    </source>
</evidence>
<dbReference type="SUPFAM" id="SSF55920">
    <property type="entry name" value="Creatinase/aminopeptidase"/>
    <property type="match status" value="1"/>
</dbReference>
<comment type="caution">
    <text evidence="8">The sequence shown here is derived from an EMBL/GenBank/DDBJ whole genome shotgun (WGS) entry which is preliminary data.</text>
</comment>
<protein>
    <submittedName>
        <fullName evidence="8">Aminopeptidase P family protein</fullName>
    </submittedName>
</protein>
<dbReference type="GO" id="GO:0046872">
    <property type="term" value="F:metal ion binding"/>
    <property type="evidence" value="ECO:0007669"/>
    <property type="project" value="UniProtKB-KW"/>
</dbReference>
<feature type="domain" description="Creatinase N-terminal" evidence="7">
    <location>
        <begin position="5"/>
        <end position="121"/>
    </location>
</feature>
<evidence type="ECO:0000256" key="1">
    <source>
        <dbReference type="ARBA" id="ARBA00022670"/>
    </source>
</evidence>
<keyword evidence="9" id="KW-1185">Reference proteome</keyword>
<keyword evidence="2 5" id="KW-0479">Metal-binding</keyword>
<dbReference type="PANTHER" id="PTHR46112:SF3">
    <property type="entry name" value="AMINOPEPTIDASE YPDF"/>
    <property type="match status" value="1"/>
</dbReference>
<dbReference type="GO" id="GO:0006508">
    <property type="term" value="P:proteolysis"/>
    <property type="evidence" value="ECO:0007669"/>
    <property type="project" value="UniProtKB-KW"/>
</dbReference>